<evidence type="ECO:0000256" key="2">
    <source>
        <dbReference type="SAM" id="Phobius"/>
    </source>
</evidence>
<keyword evidence="2" id="KW-0812">Transmembrane</keyword>
<accession>A0A812N0Q7</accession>
<dbReference type="OrthoDB" id="10449097at2759"/>
<evidence type="ECO:0000256" key="1">
    <source>
        <dbReference type="SAM" id="MobiDB-lite"/>
    </source>
</evidence>
<feature type="transmembrane region" description="Helical" evidence="2">
    <location>
        <begin position="99"/>
        <end position="122"/>
    </location>
</feature>
<feature type="compositionally biased region" description="Polar residues" evidence="1">
    <location>
        <begin position="571"/>
        <end position="589"/>
    </location>
</feature>
<evidence type="ECO:0000313" key="3">
    <source>
        <dbReference type="EMBL" id="CAE7287950.1"/>
    </source>
</evidence>
<dbReference type="AlphaFoldDB" id="A0A812N0Q7"/>
<protein>
    <submittedName>
        <fullName evidence="3">Uncharacterized protein</fullName>
    </submittedName>
</protein>
<sequence>MEQLGYLSSDLVFPAIAIAIGSAHWHFLGEHVLGGLQAAYSRLSTTQREVSASCSGDRVFQRLAKIRAFNYSTVSLMGIHFALLVALERISRFLREPCIANTLPILVVLLLGYLPDATAICWRAQLTNNTLTRLSCLLCSFFHAYCLACVADSSSATDHISMLSLMTTGHMLAGLVFLNARMWIPSTIVLFVSHLAVFLYKFGYDEVSPTFLLNYFHQLLQSCTILAGVEIGICAHLKSEIDNEDHQTMMVGFQKILKGLCDGSLLLDQEMTVRGSQSCLQRLLSTRKSFEGTDFRTMIACPEDKKNFATLVGASITSSDLADASPPPCLRISLSEAGQVASVDVFHAVLPGLFGAERHHILAFVEDTAGRQAPLATHGTPNSDQMRGGSFKRWPFSLPSESGVSSRESEAASSAGARCNEVLEVLQNLVEATFLIDPCSPNADLLEAHLKFHRMHPVQQPPSMRMLSKIDEWDDLQRLLTTYALRVLQGAPDLPVAMRAMQLRVPGAPRKLLKANQVRLSVANRSREFGQPICLYLHLKSFNKKYARPSYITSLQSKALPEQLEDDSNEVSEQPENVSSSAEDTKSNAADSLLDQIPAPQCLPADVCVVGPLCHF</sequence>
<dbReference type="EMBL" id="CAJNIZ010009779">
    <property type="protein sequence ID" value="CAE7287950.1"/>
    <property type="molecule type" value="Genomic_DNA"/>
</dbReference>
<organism evidence="3 4">
    <name type="scientific">Symbiodinium pilosum</name>
    <name type="common">Dinoflagellate</name>
    <dbReference type="NCBI Taxonomy" id="2952"/>
    <lineage>
        <taxon>Eukaryota</taxon>
        <taxon>Sar</taxon>
        <taxon>Alveolata</taxon>
        <taxon>Dinophyceae</taxon>
        <taxon>Suessiales</taxon>
        <taxon>Symbiodiniaceae</taxon>
        <taxon>Symbiodinium</taxon>
    </lineage>
</organism>
<feature type="transmembrane region" description="Helical" evidence="2">
    <location>
        <begin position="134"/>
        <end position="154"/>
    </location>
</feature>
<dbReference type="Proteomes" id="UP000649617">
    <property type="component" value="Unassembled WGS sequence"/>
</dbReference>
<feature type="region of interest" description="Disordered" evidence="1">
    <location>
        <begin position="562"/>
        <end position="589"/>
    </location>
</feature>
<feature type="transmembrane region" description="Helical" evidence="2">
    <location>
        <begin position="187"/>
        <end position="204"/>
    </location>
</feature>
<evidence type="ECO:0000313" key="4">
    <source>
        <dbReference type="Proteomes" id="UP000649617"/>
    </source>
</evidence>
<keyword evidence="2" id="KW-1133">Transmembrane helix</keyword>
<keyword evidence="2" id="KW-0472">Membrane</keyword>
<proteinExistence type="predicted"/>
<name>A0A812N0Q7_SYMPI</name>
<feature type="transmembrane region" description="Helical" evidence="2">
    <location>
        <begin position="68"/>
        <end position="87"/>
    </location>
</feature>
<keyword evidence="4" id="KW-1185">Reference proteome</keyword>
<reference evidence="3" key="1">
    <citation type="submission" date="2021-02" db="EMBL/GenBank/DDBJ databases">
        <authorList>
            <person name="Dougan E. K."/>
            <person name="Rhodes N."/>
            <person name="Thang M."/>
            <person name="Chan C."/>
        </authorList>
    </citation>
    <scope>NUCLEOTIDE SEQUENCE</scope>
</reference>
<gene>
    <name evidence="3" type="ORF">SPIL2461_LOCUS6471</name>
</gene>
<comment type="caution">
    <text evidence="3">The sequence shown here is derived from an EMBL/GenBank/DDBJ whole genome shotgun (WGS) entry which is preliminary data.</text>
</comment>